<evidence type="ECO:0000259" key="5">
    <source>
        <dbReference type="PROSITE" id="PS51891"/>
    </source>
</evidence>
<accession>A0AAN6MWG5</accession>
<protein>
    <recommendedName>
        <fullName evidence="5">CENP-V/GFA domain-containing protein</fullName>
    </recommendedName>
</protein>
<keyword evidence="2" id="KW-0479">Metal-binding</keyword>
<gene>
    <name evidence="6" type="ORF">QBC46DRAFT_358792</name>
</gene>
<keyword evidence="4" id="KW-0456">Lyase</keyword>
<dbReference type="GO" id="GO:0016846">
    <property type="term" value="F:carbon-sulfur lyase activity"/>
    <property type="evidence" value="ECO:0007669"/>
    <property type="project" value="InterPro"/>
</dbReference>
<dbReference type="PANTHER" id="PTHR33337">
    <property type="entry name" value="GFA DOMAIN-CONTAINING PROTEIN"/>
    <property type="match status" value="1"/>
</dbReference>
<dbReference type="GO" id="GO:0046872">
    <property type="term" value="F:metal ion binding"/>
    <property type="evidence" value="ECO:0007669"/>
    <property type="project" value="UniProtKB-KW"/>
</dbReference>
<keyword evidence="7" id="KW-1185">Reference proteome</keyword>
<keyword evidence="3" id="KW-0862">Zinc</keyword>
<dbReference type="SUPFAM" id="SSF51316">
    <property type="entry name" value="Mss4-like"/>
    <property type="match status" value="2"/>
</dbReference>
<reference evidence="7" key="1">
    <citation type="journal article" date="2023" name="Mol. Phylogenet. Evol.">
        <title>Genome-scale phylogeny and comparative genomics of the fungal order Sordariales.</title>
        <authorList>
            <person name="Hensen N."/>
            <person name="Bonometti L."/>
            <person name="Westerberg I."/>
            <person name="Brannstrom I.O."/>
            <person name="Guillou S."/>
            <person name="Cros-Aarteil S."/>
            <person name="Calhoun S."/>
            <person name="Haridas S."/>
            <person name="Kuo A."/>
            <person name="Mondo S."/>
            <person name="Pangilinan J."/>
            <person name="Riley R."/>
            <person name="LaButti K."/>
            <person name="Andreopoulos B."/>
            <person name="Lipzen A."/>
            <person name="Chen C."/>
            <person name="Yan M."/>
            <person name="Daum C."/>
            <person name="Ng V."/>
            <person name="Clum A."/>
            <person name="Steindorff A."/>
            <person name="Ohm R.A."/>
            <person name="Martin F."/>
            <person name="Silar P."/>
            <person name="Natvig D.O."/>
            <person name="Lalanne C."/>
            <person name="Gautier V."/>
            <person name="Ament-Velasquez S.L."/>
            <person name="Kruys A."/>
            <person name="Hutchinson M.I."/>
            <person name="Powell A.J."/>
            <person name="Barry K."/>
            <person name="Miller A.N."/>
            <person name="Grigoriev I.V."/>
            <person name="Debuchy R."/>
            <person name="Gladieux P."/>
            <person name="Hiltunen Thoren M."/>
            <person name="Johannesson H."/>
        </authorList>
    </citation>
    <scope>NUCLEOTIDE SEQUENCE [LARGE SCALE GENOMIC DNA]</scope>
    <source>
        <strain evidence="7">CBS 340.73</strain>
    </source>
</reference>
<organism evidence="6 7">
    <name type="scientific">Diplogelasinospora grovesii</name>
    <dbReference type="NCBI Taxonomy" id="303347"/>
    <lineage>
        <taxon>Eukaryota</taxon>
        <taxon>Fungi</taxon>
        <taxon>Dikarya</taxon>
        <taxon>Ascomycota</taxon>
        <taxon>Pezizomycotina</taxon>
        <taxon>Sordariomycetes</taxon>
        <taxon>Sordariomycetidae</taxon>
        <taxon>Sordariales</taxon>
        <taxon>Diplogelasinosporaceae</taxon>
        <taxon>Diplogelasinospora</taxon>
    </lineage>
</organism>
<dbReference type="Gene3D" id="3.90.1590.10">
    <property type="entry name" value="glutathione-dependent formaldehyde- activating enzyme (gfa)"/>
    <property type="match status" value="2"/>
</dbReference>
<evidence type="ECO:0000256" key="2">
    <source>
        <dbReference type="ARBA" id="ARBA00022723"/>
    </source>
</evidence>
<evidence type="ECO:0000256" key="1">
    <source>
        <dbReference type="ARBA" id="ARBA00005495"/>
    </source>
</evidence>
<dbReference type="PROSITE" id="PS51891">
    <property type="entry name" value="CENP_V_GFA"/>
    <property type="match status" value="1"/>
</dbReference>
<comment type="caution">
    <text evidence="6">The sequence shown here is derived from an EMBL/GenBank/DDBJ whole genome shotgun (WGS) entry which is preliminary data.</text>
</comment>
<dbReference type="AlphaFoldDB" id="A0AAN6MWG5"/>
<proteinExistence type="inferred from homology"/>
<dbReference type="Pfam" id="PF04828">
    <property type="entry name" value="GFA"/>
    <property type="match status" value="1"/>
</dbReference>
<evidence type="ECO:0000256" key="4">
    <source>
        <dbReference type="ARBA" id="ARBA00023239"/>
    </source>
</evidence>
<evidence type="ECO:0000256" key="3">
    <source>
        <dbReference type="ARBA" id="ARBA00022833"/>
    </source>
</evidence>
<evidence type="ECO:0000313" key="6">
    <source>
        <dbReference type="EMBL" id="KAK3934741.1"/>
    </source>
</evidence>
<dbReference type="InterPro" id="IPR006913">
    <property type="entry name" value="CENP-V/GFA"/>
</dbReference>
<comment type="similarity">
    <text evidence="1">Belongs to the Gfa family.</text>
</comment>
<sequence>MGSTDVKTLTAQCYCKSVHFTITVPTTSLPLGVHLCHCHICRYTHGTLCIFHAPLPAGVFPQFISPSSLDTSLTGYVHTEGAAAERFFCSTCGCHVGDRDLSPNPETGEVGWRVATSIFSEHGEDVFQIRTHCFTTSAGGSGLYDWLPNMGDRKLQVFNPDPDTSAHFTIPRPPKPKQEFDQNGKERLRAECHCGGVSFTMPRPNNIPGVENDELTKGFTSPVDKTKWGGCVDLCDDCRLVDGTHVLGWTFVPRSQIQPPVSIDFKGFGTLKPYVSSKGTLRAFCGKCGATVFFSCDDRTPSDEKQVVDVAVGILRAPEGIAAENWITWRTGRLGWTDSGRRFDPVFTESLEKGLKERIANVNYNLSQFVWDREVLPITLPRRTVTRRRPATTVTGPPTTVTGPATTVTVTATITANTGEDPQVVAAREVAAAIRDHESPTKVD</sequence>
<dbReference type="EMBL" id="MU853964">
    <property type="protein sequence ID" value="KAK3934741.1"/>
    <property type="molecule type" value="Genomic_DNA"/>
</dbReference>
<dbReference type="Proteomes" id="UP001303473">
    <property type="component" value="Unassembled WGS sequence"/>
</dbReference>
<name>A0AAN6MWG5_9PEZI</name>
<dbReference type="InterPro" id="IPR011057">
    <property type="entry name" value="Mss4-like_sf"/>
</dbReference>
<evidence type="ECO:0000313" key="7">
    <source>
        <dbReference type="Proteomes" id="UP001303473"/>
    </source>
</evidence>
<dbReference type="PANTHER" id="PTHR33337:SF31">
    <property type="entry name" value="DUF636 DOMAIN PROTEIN (AFU_ORTHOLOGUE AFUA_2G12650)"/>
    <property type="match status" value="1"/>
</dbReference>
<feature type="domain" description="CENP-V/GFA" evidence="5">
    <location>
        <begin position="9"/>
        <end position="145"/>
    </location>
</feature>